<gene>
    <name evidence="2" type="ORF">IWQ60_006577</name>
</gene>
<dbReference type="Pfam" id="PF10259">
    <property type="entry name" value="Rogdi_lz"/>
    <property type="match status" value="1"/>
</dbReference>
<accession>A0A9W8DXG7</accession>
<sequence length="253" mass="27723">MPTDDGQEKGAGSTLAISSPTNESIKGFVSIFGSQITKGELHIHLPKFTKGRPVVARIKANAPVVIPQLRDVNNYLQLALEHLGTEPAPDSAARALDYMEDLLDLIERTLAIFEGNLSAAIHYPVRRLDPPLPGNLVLEFFINHANFITKVHVVDDPTAVPKHGLFPALSRLRPHHHHHHPNQSPATHTASDSEAVTGTVHQVSIETIYPYLDTVRASLAKAQFLVSDMIKKFLVFVTLDDEAYEAFSAPQAA</sequence>
<feature type="region of interest" description="Disordered" evidence="1">
    <location>
        <begin position="173"/>
        <end position="195"/>
    </location>
</feature>
<name>A0A9W8DXG7_9FUNG</name>
<feature type="compositionally biased region" description="Polar residues" evidence="1">
    <location>
        <begin position="182"/>
        <end position="195"/>
    </location>
</feature>
<dbReference type="GO" id="GO:0043291">
    <property type="term" value="C:RAVE complex"/>
    <property type="evidence" value="ECO:0007669"/>
    <property type="project" value="TreeGrafter"/>
</dbReference>
<dbReference type="PANTHER" id="PTHR13618">
    <property type="entry name" value="LEUCINE ZIPPER CONTAINING TRANSCRIPTION FACTOR LZF1"/>
    <property type="match status" value="1"/>
</dbReference>
<reference evidence="2" key="1">
    <citation type="submission" date="2022-07" db="EMBL/GenBank/DDBJ databases">
        <title>Phylogenomic reconstructions and comparative analyses of Kickxellomycotina fungi.</title>
        <authorList>
            <person name="Reynolds N.K."/>
            <person name="Stajich J.E."/>
            <person name="Barry K."/>
            <person name="Grigoriev I.V."/>
            <person name="Crous P."/>
            <person name="Smith M.E."/>
        </authorList>
    </citation>
    <scope>NUCLEOTIDE SEQUENCE</scope>
    <source>
        <strain evidence="2">RSA 861</strain>
    </source>
</reference>
<dbReference type="OrthoDB" id="66510at2759"/>
<proteinExistence type="predicted"/>
<keyword evidence="3" id="KW-1185">Reference proteome</keyword>
<comment type="caution">
    <text evidence="2">The sequence shown here is derived from an EMBL/GenBank/DDBJ whole genome shotgun (WGS) entry which is preliminary data.</text>
</comment>
<organism evidence="2 3">
    <name type="scientific">Tieghemiomyces parasiticus</name>
    <dbReference type="NCBI Taxonomy" id="78921"/>
    <lineage>
        <taxon>Eukaryota</taxon>
        <taxon>Fungi</taxon>
        <taxon>Fungi incertae sedis</taxon>
        <taxon>Zoopagomycota</taxon>
        <taxon>Kickxellomycotina</taxon>
        <taxon>Dimargaritomycetes</taxon>
        <taxon>Dimargaritales</taxon>
        <taxon>Dimargaritaceae</taxon>
        <taxon>Tieghemiomyces</taxon>
    </lineage>
</organism>
<protein>
    <submittedName>
        <fullName evidence="2">Uncharacterized protein</fullName>
    </submittedName>
</protein>
<dbReference type="InterPro" id="IPR028241">
    <property type="entry name" value="RAVE2/Rogdi"/>
</dbReference>
<evidence type="ECO:0000313" key="3">
    <source>
        <dbReference type="Proteomes" id="UP001150569"/>
    </source>
</evidence>
<dbReference type="AlphaFoldDB" id="A0A9W8DXG7"/>
<evidence type="ECO:0000313" key="2">
    <source>
        <dbReference type="EMBL" id="KAJ1922363.1"/>
    </source>
</evidence>
<dbReference type="PANTHER" id="PTHR13618:SF1">
    <property type="entry name" value="PROTEIN ROGDI HOMOLOG"/>
    <property type="match status" value="1"/>
</dbReference>
<dbReference type="EMBL" id="JANBPT010000399">
    <property type="protein sequence ID" value="KAJ1922363.1"/>
    <property type="molecule type" value="Genomic_DNA"/>
</dbReference>
<evidence type="ECO:0000256" key="1">
    <source>
        <dbReference type="SAM" id="MobiDB-lite"/>
    </source>
</evidence>
<dbReference type="Proteomes" id="UP001150569">
    <property type="component" value="Unassembled WGS sequence"/>
</dbReference>